<dbReference type="PANTHER" id="PTHR47561:SF1">
    <property type="entry name" value="POLYSACCHARIDE DEACETYLASE FAMILY PROTEIN (AFU_ORTHOLOGUE AFUA_6G05030)"/>
    <property type="match status" value="1"/>
</dbReference>
<evidence type="ECO:0000256" key="1">
    <source>
        <dbReference type="SAM" id="MobiDB-lite"/>
    </source>
</evidence>
<dbReference type="InterPro" id="IPR002509">
    <property type="entry name" value="NODB_dom"/>
</dbReference>
<name>A0A5K8A976_9BACT</name>
<dbReference type="InterPro" id="IPR022560">
    <property type="entry name" value="DUF3473"/>
</dbReference>
<dbReference type="GO" id="GO:0005975">
    <property type="term" value="P:carbohydrate metabolic process"/>
    <property type="evidence" value="ECO:0007669"/>
    <property type="project" value="InterPro"/>
</dbReference>
<sequence length="380" mass="43761">MITQNKKKYFLFTIDVEDWFQVENFKSSIASDSWQHQELRVERNTYNLLDLFDEVGEGSRVQGVEGAIDRSRKSEARSQKPGAGSRAQGAERGRNEETHFPPFTQKKRSRACHSHPQTTNHKPQTVFKQPNKPAVRATFFILGWIARKCPELVREIHKRGHEVASHGVDHHLCNTQSVSDLRTDLNDSKKLLEDIIGDEVCGYRAPSFSVNDSILKIIQDAGYHYDSSYNSFDRHGRYGKLNINAFKQSGIAYQVSDHFHEIPVSNLDFDLKIQNLRLNIQNFSLPWGGGGYFRLIPYVVFKKGVQRILNKKNAYSFYLHPWEIDPGQPRVKAAPASFKFRHYINLASTYKKLRRMLNEFSDCRFGTCREYIEAVAVDGL</sequence>
<dbReference type="RefSeq" id="WP_162458849.1">
    <property type="nucleotide sequence ID" value="NZ_AP021879.1"/>
</dbReference>
<dbReference type="CDD" id="cd10941">
    <property type="entry name" value="CE4_PuuE_HpPgdA_like_2"/>
    <property type="match status" value="1"/>
</dbReference>
<dbReference type="PANTHER" id="PTHR47561">
    <property type="entry name" value="POLYSACCHARIDE DEACETYLASE FAMILY PROTEIN (AFU_ORTHOLOGUE AFUA_6G05030)"/>
    <property type="match status" value="1"/>
</dbReference>
<keyword evidence="4" id="KW-1185">Reference proteome</keyword>
<feature type="domain" description="NodB homology" evidence="2">
    <location>
        <begin position="106"/>
        <end position="380"/>
    </location>
</feature>
<dbReference type="SUPFAM" id="SSF88713">
    <property type="entry name" value="Glycoside hydrolase/deacetylase"/>
    <property type="match status" value="1"/>
</dbReference>
<organism evidence="3 4">
    <name type="scientific">Desulfosarcina ovata subsp. ovata</name>
    <dbReference type="NCBI Taxonomy" id="2752305"/>
    <lineage>
        <taxon>Bacteria</taxon>
        <taxon>Pseudomonadati</taxon>
        <taxon>Thermodesulfobacteriota</taxon>
        <taxon>Desulfobacteria</taxon>
        <taxon>Desulfobacterales</taxon>
        <taxon>Desulfosarcinaceae</taxon>
        <taxon>Desulfosarcina</taxon>
    </lineage>
</organism>
<dbReference type="Proteomes" id="UP000422108">
    <property type="component" value="Chromosome"/>
</dbReference>
<dbReference type="Gene3D" id="3.20.20.370">
    <property type="entry name" value="Glycoside hydrolase/deacetylase"/>
    <property type="match status" value="1"/>
</dbReference>
<feature type="compositionally biased region" description="Polar residues" evidence="1">
    <location>
        <begin position="115"/>
        <end position="128"/>
    </location>
</feature>
<dbReference type="InterPro" id="IPR011330">
    <property type="entry name" value="Glyco_hydro/deAcase_b/a-brl"/>
</dbReference>
<dbReference type="Pfam" id="PF11959">
    <property type="entry name" value="DUF3473"/>
    <property type="match status" value="1"/>
</dbReference>
<feature type="compositionally biased region" description="Basic and acidic residues" evidence="1">
    <location>
        <begin position="89"/>
        <end position="99"/>
    </location>
</feature>
<evidence type="ECO:0000259" key="2">
    <source>
        <dbReference type="PROSITE" id="PS51677"/>
    </source>
</evidence>
<dbReference type="EMBL" id="AP021879">
    <property type="protein sequence ID" value="BBO88600.1"/>
    <property type="molecule type" value="Genomic_DNA"/>
</dbReference>
<feature type="compositionally biased region" description="Basic and acidic residues" evidence="1">
    <location>
        <begin position="67"/>
        <end position="78"/>
    </location>
</feature>
<reference evidence="3 4" key="1">
    <citation type="submission" date="2019-11" db="EMBL/GenBank/DDBJ databases">
        <title>Comparative genomics of hydrocarbon-degrading Desulfosarcina strains.</title>
        <authorList>
            <person name="Watanabe M."/>
            <person name="Kojima H."/>
            <person name="Fukui M."/>
        </authorList>
    </citation>
    <scope>NUCLEOTIDE SEQUENCE [LARGE SCALE GENOMIC DNA]</scope>
    <source>
        <strain evidence="4">oXyS1</strain>
    </source>
</reference>
<evidence type="ECO:0000313" key="4">
    <source>
        <dbReference type="Proteomes" id="UP000422108"/>
    </source>
</evidence>
<dbReference type="GO" id="GO:0016810">
    <property type="term" value="F:hydrolase activity, acting on carbon-nitrogen (but not peptide) bonds"/>
    <property type="evidence" value="ECO:0007669"/>
    <property type="project" value="InterPro"/>
</dbReference>
<dbReference type="AlphaFoldDB" id="A0A5K8A976"/>
<feature type="region of interest" description="Disordered" evidence="1">
    <location>
        <begin position="63"/>
        <end position="129"/>
    </location>
</feature>
<dbReference type="Pfam" id="PF01522">
    <property type="entry name" value="Polysacc_deac_1"/>
    <property type="match status" value="1"/>
</dbReference>
<dbReference type="InterPro" id="IPR045235">
    <property type="entry name" value="PuuE_HpPgdA-like"/>
</dbReference>
<evidence type="ECO:0000313" key="3">
    <source>
        <dbReference type="EMBL" id="BBO88600.1"/>
    </source>
</evidence>
<dbReference type="PROSITE" id="PS51677">
    <property type="entry name" value="NODB"/>
    <property type="match status" value="1"/>
</dbReference>
<gene>
    <name evidence="3" type="ORF">DSCOOX_17800</name>
</gene>
<protein>
    <recommendedName>
        <fullName evidence="2">NodB homology domain-containing protein</fullName>
    </recommendedName>
</protein>
<accession>A0A5K8A976</accession>
<proteinExistence type="predicted"/>